<evidence type="ECO:0000313" key="4">
    <source>
        <dbReference type="EMBL" id="SOD97195.1"/>
    </source>
</evidence>
<evidence type="ECO:0000256" key="1">
    <source>
        <dbReference type="SAM" id="Coils"/>
    </source>
</evidence>
<keyword evidence="3" id="KW-1133">Transmembrane helix</keyword>
<feature type="coiled-coil region" evidence="1">
    <location>
        <begin position="935"/>
        <end position="962"/>
    </location>
</feature>
<protein>
    <recommendedName>
        <fullName evidence="6">Apolipoprotein A1/A4/E domain-containing protein</fullName>
    </recommendedName>
</protein>
<gene>
    <name evidence="4" type="ORF">SAMN05421508_106319</name>
</gene>
<keyword evidence="5" id="KW-1185">Reference proteome</keyword>
<reference evidence="4 5" key="1">
    <citation type="submission" date="2017-09" db="EMBL/GenBank/DDBJ databases">
        <authorList>
            <person name="Ehlers B."/>
            <person name="Leendertz F.H."/>
        </authorList>
    </citation>
    <scope>NUCLEOTIDE SEQUENCE [LARGE SCALE GENOMIC DNA]</scope>
    <source>
        <strain evidence="4 5">USBA 140</strain>
    </source>
</reference>
<dbReference type="AlphaFoldDB" id="A0A286GNS4"/>
<proteinExistence type="predicted"/>
<dbReference type="EMBL" id="OCNJ01000006">
    <property type="protein sequence ID" value="SOD97195.1"/>
    <property type="molecule type" value="Genomic_DNA"/>
</dbReference>
<evidence type="ECO:0000256" key="2">
    <source>
        <dbReference type="SAM" id="MobiDB-lite"/>
    </source>
</evidence>
<accession>A0A286GNS4</accession>
<feature type="transmembrane region" description="Helical" evidence="3">
    <location>
        <begin position="47"/>
        <end position="67"/>
    </location>
</feature>
<keyword evidence="3" id="KW-0812">Transmembrane</keyword>
<evidence type="ECO:0000256" key="3">
    <source>
        <dbReference type="SAM" id="Phobius"/>
    </source>
</evidence>
<feature type="compositionally biased region" description="Low complexity" evidence="2">
    <location>
        <begin position="13"/>
        <end position="22"/>
    </location>
</feature>
<name>A0A286GNS4_9PROT</name>
<evidence type="ECO:0000313" key="5">
    <source>
        <dbReference type="Proteomes" id="UP000219621"/>
    </source>
</evidence>
<feature type="region of interest" description="Disordered" evidence="2">
    <location>
        <begin position="1"/>
        <end position="22"/>
    </location>
</feature>
<sequence length="1085" mass="113997">MMPDEAKTSGAQTPSPSASVTPLPAAAAAVPASVDDLPPPARGGGRWLTAVALVLTALWLGWCGWYVTETIGWVRVPTLAPEVFGGLASGALVPVALLWMVVAVLDRGRAMRREAELLREHLARLTYPDGAAKERVTAVTAALRQQVDLLNAASRQAVERAETARAVLAEEARELGRITGRVDSEAGGAAEALKGQITALEALVTRAEAVGKALAGQVEDQAAKLDGTLGKVEDGGNRLAEVIAGQRKAMDELSEQTTARVSALESLAEREEQAVERAERAGAALREASDALTRSTGETVATLTESAGRMETSAARVGELAQQAKGDVAAVADALDGVAKQALDRTDLALKALGQARDGMTGAAESAVERLGGVEEKTRAYSDSIGGMARDLTAHLEKAGATALERVRALGIATDNIGARAKEAAEDVRAQTDMLEQTAVRVQRQTGSLRGGLEKQVQDVDAVIARLSEQIEGGQKALQGQVETLQAAAGDALERLAKLTEGVQGSARESDAAMARAAEAAAAFEQRLGALMTAAGDTQARLTAIADGLAAAREQVETAAAGADERLSGLSGVFIERARKIVAALDKALDEVVGNAEQRADTLSDAFARKAEEAKAAVDGAVGAAEARLIAAGDAIRGQADTLSTLVEQSSQQAEQRFSVLSAHVAKRATGLLVPVDEAARAVEARLSGVGDGLEAKAAELAQVVDQSAGTAEQRVAALIAALEGQSAALGAPVEAAAAGIERRMEALGMDLGKRTRFLAEQVDKVAGDAEERLLTAATSLGGSVSSLAQAAEHAADALAATDNGVRERAEVLAQITDAALAHIGDLAGSIDQTARRLHDVVVNGSTAVGETAEALDNTIATYRDQTKAIADEMRLASEDFRVRFRDLGRTSDEAMEKVTAALEFMRTQADSLAAAGDRLSDQTSRAGSAFETKADTLARMADRAEEKLRLLEAQRDAADLQRFLNGAVFIIERLQSIAVDITRLFSPTVDEDLWQRYYRGDTSAFLRHAARALTRRQAGQIRELYEANGDFRDYVNRYLSEYETLLRASRQTDRAEVLAATLTSADMGKLYLVLARAVGRQLEG</sequence>
<keyword evidence="3" id="KW-0472">Membrane</keyword>
<feature type="transmembrane region" description="Helical" evidence="3">
    <location>
        <begin position="87"/>
        <end position="105"/>
    </location>
</feature>
<evidence type="ECO:0008006" key="6">
    <source>
        <dbReference type="Google" id="ProtNLM"/>
    </source>
</evidence>
<organism evidence="4 5">
    <name type="scientific">Caenispirillum bisanense</name>
    <dbReference type="NCBI Taxonomy" id="414052"/>
    <lineage>
        <taxon>Bacteria</taxon>
        <taxon>Pseudomonadati</taxon>
        <taxon>Pseudomonadota</taxon>
        <taxon>Alphaproteobacteria</taxon>
        <taxon>Rhodospirillales</taxon>
        <taxon>Novispirillaceae</taxon>
        <taxon>Caenispirillum</taxon>
    </lineage>
</organism>
<feature type="coiled-coil region" evidence="1">
    <location>
        <begin position="261"/>
        <end position="288"/>
    </location>
</feature>
<dbReference type="Proteomes" id="UP000219621">
    <property type="component" value="Unassembled WGS sequence"/>
</dbReference>
<keyword evidence="1" id="KW-0175">Coiled coil</keyword>